<evidence type="ECO:0000313" key="1">
    <source>
        <dbReference type="EMBL" id="AKO91982.1"/>
    </source>
</evidence>
<dbReference type="EMBL" id="CP011974">
    <property type="protein sequence ID" value="AKO91982.1"/>
    <property type="molecule type" value="Genomic_DNA"/>
</dbReference>
<dbReference type="InterPro" id="IPR037914">
    <property type="entry name" value="SpoVT-AbrB_sf"/>
</dbReference>
<evidence type="ECO:0000313" key="2">
    <source>
        <dbReference type="Proteomes" id="UP000036202"/>
    </source>
</evidence>
<dbReference type="AlphaFoldDB" id="A0A0H4KCY6"/>
<keyword evidence="2" id="KW-1185">Reference proteome</keyword>
<dbReference type="RefSeq" id="WP_046216943.1">
    <property type="nucleotide sequence ID" value="NZ_CP011974.1"/>
</dbReference>
<gene>
    <name evidence="1" type="ORF">BEH_07640</name>
</gene>
<reference evidence="1 2" key="1">
    <citation type="journal article" date="2015" name="PLoS ONE">
        <title>Genome Sequence of Bacillus endophyticus and Analysis of Its Companion Mechanism in the Ketogulonigenium vulgare-Bacillus Strain Consortium.</title>
        <authorList>
            <person name="Jia N."/>
            <person name="Du J."/>
            <person name="Ding M.Z."/>
            <person name="Gao F."/>
            <person name="Yuan Y.J."/>
        </authorList>
    </citation>
    <scope>NUCLEOTIDE SEQUENCE [LARGE SCALE GENOMIC DNA]</scope>
    <source>
        <strain evidence="1 2">Hbe603</strain>
    </source>
</reference>
<dbReference type="Proteomes" id="UP000036202">
    <property type="component" value="Chromosome"/>
</dbReference>
<dbReference type="SUPFAM" id="SSF89447">
    <property type="entry name" value="AbrB/MazE/MraZ-like"/>
    <property type="match status" value="1"/>
</dbReference>
<dbReference type="KEGG" id="beo:BEH_07640"/>
<sequence>MTVAVTTDQRDMLINKIKLYIKWPISIFNSFDTDELHNLYTYINEGYTVHKAKVRGNTRSITLRLPKAVTEELGLTYGDRFNLKGNTSRMVILEPYISGKLKLGTSNTINFPALLAAKQLLKPADDTLIVVKDGRIFLKSFTYMQRY</sequence>
<name>A0A0H4KCY6_9BACI</name>
<evidence type="ECO:0008006" key="3">
    <source>
        <dbReference type="Google" id="ProtNLM"/>
    </source>
</evidence>
<proteinExistence type="predicted"/>
<dbReference type="PATRIC" id="fig|135735.6.peg.1557"/>
<protein>
    <recommendedName>
        <fullName evidence="3">SpoVT-AbrB domain-containing protein</fullName>
    </recommendedName>
</protein>
<organism evidence="1 2">
    <name type="scientific">Priestia filamentosa</name>
    <dbReference type="NCBI Taxonomy" id="1402861"/>
    <lineage>
        <taxon>Bacteria</taxon>
        <taxon>Bacillati</taxon>
        <taxon>Bacillota</taxon>
        <taxon>Bacilli</taxon>
        <taxon>Bacillales</taxon>
        <taxon>Bacillaceae</taxon>
        <taxon>Priestia</taxon>
    </lineage>
</organism>
<reference evidence="2" key="2">
    <citation type="submission" date="2015-06" db="EMBL/GenBank/DDBJ databases">
        <title>Genome Sequence of Bacillus endophyticus and Analysis of its Companion Mechanism in the Ketogulonigenium vulgare-Bacillus strain Consortium.</title>
        <authorList>
            <person name="Jia N."/>
            <person name="Du J."/>
            <person name="Ding M.-Z."/>
            <person name="Gao F."/>
            <person name="Yuan Y.-J."/>
        </authorList>
    </citation>
    <scope>NUCLEOTIDE SEQUENCE [LARGE SCALE GENOMIC DNA]</scope>
    <source>
        <strain evidence="2">Hbe603</strain>
    </source>
</reference>
<accession>A0A0H4KCY6</accession>